<dbReference type="PANTHER" id="PTHR11070:SF45">
    <property type="entry name" value="DNA 3'-5' HELICASE"/>
    <property type="match status" value="1"/>
</dbReference>
<accession>A0A927LFC9</accession>
<name>A0A927LFC9_9ACTN</name>
<protein>
    <recommendedName>
        <fullName evidence="6">UvrD-like helicase ATP-binding domain-containing protein</fullName>
    </recommendedName>
</protein>
<dbReference type="Proteomes" id="UP000661025">
    <property type="component" value="Unassembled WGS sequence"/>
</dbReference>
<gene>
    <name evidence="7" type="ORF">IHE70_44290</name>
</gene>
<evidence type="ECO:0000313" key="7">
    <source>
        <dbReference type="EMBL" id="MBD9730071.1"/>
    </source>
</evidence>
<dbReference type="InterPro" id="IPR014016">
    <property type="entry name" value="UvrD-like_ATP-bd"/>
</dbReference>
<dbReference type="AlphaFoldDB" id="A0A927LFC9"/>
<evidence type="ECO:0000256" key="4">
    <source>
        <dbReference type="ARBA" id="ARBA00022840"/>
    </source>
</evidence>
<evidence type="ECO:0000259" key="6">
    <source>
        <dbReference type="PROSITE" id="PS51198"/>
    </source>
</evidence>
<keyword evidence="3 5" id="KW-0347">Helicase</keyword>
<sequence>MTLIVFTSSSLPEYIEHGRVEGFQSNPGPGLLGDNLFLSETMDCRFFVRREDDQDSRLILVNDWCWDLITDDNSTETATRFLERIDRASRAMAHPPVSLPHQWSKFSYENFLAFFALPRNINHDSLRWVAETLPGGHAAFWWLTDRSDPKPLQSFTIDHAPVNDAIYGYRQVLEAAVQAFSGVKAKPQLLQPSIDLMRVGAGSVARERSYSEWLPQLTDAQRDILDNALADSLKIRGVAGSGKTLTLQLKALHELYKSSPAESSTQSPATGSAALPRILFLTHSWSMAEQVEEAFRRLDERGLSSRIDVMPLLYLKEWLQGPLSSEVEVLGEDSLDGKQQQMRLISEAVEHIKSSIWTSYKANVSDWVRRGVDADREEADRLRLCWALLREFAEVFDSREIKTLPNALQKYIDLPRESWMVPLETNADRELSFRVYKYYVRRLVEEGLVTTDQVVDDLRRDLEKYEWNAVRAGRGYDIVFVDEFHLFSDPERYLLHLLTREAEKPSRLVMAMDPSQSVFLLLTGLAETEISRTTSGMIQRGQTKSIDLKTTHRFTEPIFNFLHYLHTQMPNVVELGHDWVYDAIPNSGKTGRELPRARFVSRHQLAQTGVAEAFALHAASTQEQRVALIGIGNSELEEIREVLKDKGHSTASYVLIDGRDEIERLRYSRRALIVTAAEYAAGLQFSHVVVVGGTSGNHEYGHGTSAMRALYSQFYLAASRAEEHLTVVAPQEQGGFGEVLGKAVDADVAVTGSPTAPNLRS</sequence>
<dbReference type="RefSeq" id="WP_086799319.1">
    <property type="nucleotide sequence ID" value="NZ_CP119182.1"/>
</dbReference>
<feature type="domain" description="UvrD-like helicase ATP-binding" evidence="6">
    <location>
        <begin position="216"/>
        <end position="555"/>
    </location>
</feature>
<dbReference type="GO" id="GO:0003677">
    <property type="term" value="F:DNA binding"/>
    <property type="evidence" value="ECO:0007669"/>
    <property type="project" value="InterPro"/>
</dbReference>
<feature type="binding site" evidence="5">
    <location>
        <begin position="237"/>
        <end position="244"/>
    </location>
    <ligand>
        <name>ATP</name>
        <dbReference type="ChEBI" id="CHEBI:30616"/>
    </ligand>
</feature>
<dbReference type="GO" id="GO:0005829">
    <property type="term" value="C:cytosol"/>
    <property type="evidence" value="ECO:0007669"/>
    <property type="project" value="TreeGrafter"/>
</dbReference>
<keyword evidence="1 5" id="KW-0547">Nucleotide-binding</keyword>
<evidence type="ECO:0000256" key="5">
    <source>
        <dbReference type="PROSITE-ProRule" id="PRU00560"/>
    </source>
</evidence>
<dbReference type="InterPro" id="IPR027417">
    <property type="entry name" value="P-loop_NTPase"/>
</dbReference>
<evidence type="ECO:0000256" key="1">
    <source>
        <dbReference type="ARBA" id="ARBA00022741"/>
    </source>
</evidence>
<organism evidence="7 8">
    <name type="scientific">Streptomyces caniscabiei</name>
    <dbReference type="NCBI Taxonomy" id="2746961"/>
    <lineage>
        <taxon>Bacteria</taxon>
        <taxon>Bacillati</taxon>
        <taxon>Actinomycetota</taxon>
        <taxon>Actinomycetes</taxon>
        <taxon>Kitasatosporales</taxon>
        <taxon>Streptomycetaceae</taxon>
        <taxon>Streptomyces</taxon>
    </lineage>
</organism>
<dbReference type="GO" id="GO:0000725">
    <property type="term" value="P:recombinational repair"/>
    <property type="evidence" value="ECO:0007669"/>
    <property type="project" value="TreeGrafter"/>
</dbReference>
<evidence type="ECO:0000313" key="8">
    <source>
        <dbReference type="Proteomes" id="UP000661025"/>
    </source>
</evidence>
<dbReference type="Gene3D" id="3.40.50.300">
    <property type="entry name" value="P-loop containing nucleotide triphosphate hydrolases"/>
    <property type="match status" value="2"/>
</dbReference>
<dbReference type="GO" id="GO:0043138">
    <property type="term" value="F:3'-5' DNA helicase activity"/>
    <property type="evidence" value="ECO:0007669"/>
    <property type="project" value="TreeGrafter"/>
</dbReference>
<evidence type="ECO:0000256" key="3">
    <source>
        <dbReference type="ARBA" id="ARBA00022806"/>
    </source>
</evidence>
<dbReference type="GeneID" id="79930578"/>
<keyword evidence="4 5" id="KW-0067">ATP-binding</keyword>
<dbReference type="SUPFAM" id="SSF52540">
    <property type="entry name" value="P-loop containing nucleoside triphosphate hydrolases"/>
    <property type="match status" value="1"/>
</dbReference>
<dbReference type="PANTHER" id="PTHR11070">
    <property type="entry name" value="UVRD / RECB / PCRA DNA HELICASE FAMILY MEMBER"/>
    <property type="match status" value="1"/>
</dbReference>
<proteinExistence type="predicted"/>
<keyword evidence="2 5" id="KW-0378">Hydrolase</keyword>
<dbReference type="EMBL" id="JACYXT010000037">
    <property type="protein sequence ID" value="MBD9730071.1"/>
    <property type="molecule type" value="Genomic_DNA"/>
</dbReference>
<evidence type="ECO:0000256" key="2">
    <source>
        <dbReference type="ARBA" id="ARBA00022801"/>
    </source>
</evidence>
<dbReference type="Pfam" id="PF00580">
    <property type="entry name" value="UvrD-helicase"/>
    <property type="match status" value="1"/>
</dbReference>
<comment type="caution">
    <text evidence="7">The sequence shown here is derived from an EMBL/GenBank/DDBJ whole genome shotgun (WGS) entry which is preliminary data.</text>
</comment>
<dbReference type="InterPro" id="IPR000212">
    <property type="entry name" value="DNA_helicase_UvrD/REP"/>
</dbReference>
<dbReference type="PROSITE" id="PS51198">
    <property type="entry name" value="UVRD_HELICASE_ATP_BIND"/>
    <property type="match status" value="1"/>
</dbReference>
<reference evidence="7" key="1">
    <citation type="submission" date="2020-09" db="EMBL/GenBank/DDBJ databases">
        <title>Streptomyces canutascabiei sp. nov., which causes potato common scab and is distributed across the world.</title>
        <authorList>
            <person name="Nguyen H.P."/>
            <person name="Weisberg A.J."/>
            <person name="Chang J.H."/>
            <person name="Clarke C.R."/>
        </authorList>
    </citation>
    <scope>NUCLEOTIDE SEQUENCE</scope>
    <source>
        <strain evidence="7">ID-01-6.2a</strain>
    </source>
</reference>
<dbReference type="GO" id="GO:0016787">
    <property type="term" value="F:hydrolase activity"/>
    <property type="evidence" value="ECO:0007669"/>
    <property type="project" value="UniProtKB-UniRule"/>
</dbReference>
<dbReference type="GO" id="GO:0005524">
    <property type="term" value="F:ATP binding"/>
    <property type="evidence" value="ECO:0007669"/>
    <property type="project" value="UniProtKB-UniRule"/>
</dbReference>